<keyword evidence="3" id="KW-1185">Reference proteome</keyword>
<keyword evidence="1" id="KW-1133">Transmembrane helix</keyword>
<proteinExistence type="predicted"/>
<feature type="transmembrane region" description="Helical" evidence="1">
    <location>
        <begin position="51"/>
        <end position="71"/>
    </location>
</feature>
<protein>
    <submittedName>
        <fullName evidence="2">DUF805 domain-containing protein</fullName>
    </submittedName>
</protein>
<keyword evidence="1" id="KW-0812">Transmembrane</keyword>
<dbReference type="GO" id="GO:0005886">
    <property type="term" value="C:plasma membrane"/>
    <property type="evidence" value="ECO:0007669"/>
    <property type="project" value="TreeGrafter"/>
</dbReference>
<accession>A0A418YCJ2</accession>
<evidence type="ECO:0000256" key="1">
    <source>
        <dbReference type="SAM" id="Phobius"/>
    </source>
</evidence>
<dbReference type="PANTHER" id="PTHR34980">
    <property type="entry name" value="INNER MEMBRANE PROTEIN-RELATED-RELATED"/>
    <property type="match status" value="1"/>
</dbReference>
<feature type="transmembrane region" description="Helical" evidence="1">
    <location>
        <begin position="24"/>
        <end position="45"/>
    </location>
</feature>
<dbReference type="InterPro" id="IPR008523">
    <property type="entry name" value="DUF805"/>
</dbReference>
<dbReference type="Proteomes" id="UP000283255">
    <property type="component" value="Unassembled WGS sequence"/>
</dbReference>
<dbReference type="Pfam" id="PF05656">
    <property type="entry name" value="DUF805"/>
    <property type="match status" value="1"/>
</dbReference>
<sequence>MQWYINVWKNAFNFSGRARRKEYWMFYLINMLVSLALVFVDMAISGGSLESGVGILSIIYSFILVIPALAVTFRRLHDTSRSAWWILICLIPLVGAIILLIFMVLDSSEDENKWGENPKAQ</sequence>
<dbReference type="EMBL" id="QZCH01000020">
    <property type="protein sequence ID" value="RJG42195.1"/>
    <property type="molecule type" value="Genomic_DNA"/>
</dbReference>
<reference evidence="2 3" key="2">
    <citation type="submission" date="2019-01" db="EMBL/GenBank/DDBJ databases">
        <title>Motilimonas pumilus sp. nov., isolated from the gut of sea cucumber (Apostichopus japonicus).</title>
        <authorList>
            <person name="Wang F.-Q."/>
            <person name="Ren L.-H."/>
            <person name="Lin Y.-W."/>
            <person name="Sun G.-H."/>
            <person name="Du Z.-J."/>
            <person name="Zhao J.-X."/>
            <person name="Liu X.-J."/>
            <person name="Liu L.-J."/>
        </authorList>
    </citation>
    <scope>NUCLEOTIDE SEQUENCE [LARGE SCALE GENOMIC DNA]</scope>
    <source>
        <strain evidence="2 3">PLHSC7-2</strain>
    </source>
</reference>
<gene>
    <name evidence="2" type="ORF">D1Z90_14730</name>
</gene>
<reference evidence="2 3" key="1">
    <citation type="submission" date="2018-09" db="EMBL/GenBank/DDBJ databases">
        <authorList>
            <person name="Wang F."/>
        </authorList>
    </citation>
    <scope>NUCLEOTIDE SEQUENCE [LARGE SCALE GENOMIC DNA]</scope>
    <source>
        <strain evidence="2 3">PLHSC7-2</strain>
    </source>
</reference>
<comment type="caution">
    <text evidence="2">The sequence shown here is derived from an EMBL/GenBank/DDBJ whole genome shotgun (WGS) entry which is preliminary data.</text>
</comment>
<keyword evidence="1" id="KW-0472">Membrane</keyword>
<dbReference type="AlphaFoldDB" id="A0A418YCJ2"/>
<organism evidence="2 3">
    <name type="scientific">Motilimonas pumila</name>
    <dbReference type="NCBI Taxonomy" id="2303987"/>
    <lineage>
        <taxon>Bacteria</taxon>
        <taxon>Pseudomonadati</taxon>
        <taxon>Pseudomonadota</taxon>
        <taxon>Gammaproteobacteria</taxon>
        <taxon>Alteromonadales</taxon>
        <taxon>Alteromonadales genera incertae sedis</taxon>
        <taxon>Motilimonas</taxon>
    </lineage>
</organism>
<dbReference type="PANTHER" id="PTHR34980:SF2">
    <property type="entry name" value="INNER MEMBRANE PROTEIN YHAH-RELATED"/>
    <property type="match status" value="1"/>
</dbReference>
<dbReference type="RefSeq" id="WP_119911547.1">
    <property type="nucleotide sequence ID" value="NZ_QZCH01000020.1"/>
</dbReference>
<name>A0A418YCJ2_9GAMM</name>
<feature type="transmembrane region" description="Helical" evidence="1">
    <location>
        <begin position="83"/>
        <end position="105"/>
    </location>
</feature>
<dbReference type="OrthoDB" id="9812349at2"/>
<evidence type="ECO:0000313" key="3">
    <source>
        <dbReference type="Proteomes" id="UP000283255"/>
    </source>
</evidence>
<evidence type="ECO:0000313" key="2">
    <source>
        <dbReference type="EMBL" id="RJG42195.1"/>
    </source>
</evidence>